<dbReference type="AlphaFoldDB" id="A0A2S7MY02"/>
<dbReference type="NCBIfam" id="NF003413">
    <property type="entry name" value="PRK04778.1-7"/>
    <property type="match status" value="1"/>
</dbReference>
<proteinExistence type="inferred from homology"/>
<keyword evidence="2 8" id="KW-0812">Transmembrane</keyword>
<keyword evidence="4 8" id="KW-0175">Coiled coil</keyword>
<feature type="coiled-coil region" evidence="8">
    <location>
        <begin position="256"/>
        <end position="330"/>
    </location>
</feature>
<comment type="similarity">
    <text evidence="8">Belongs to the EzrA family.</text>
</comment>
<dbReference type="GO" id="GO:0005940">
    <property type="term" value="C:septin ring"/>
    <property type="evidence" value="ECO:0007669"/>
    <property type="project" value="InterPro"/>
</dbReference>
<dbReference type="InterPro" id="IPR010379">
    <property type="entry name" value="EzrA"/>
</dbReference>
<keyword evidence="8" id="KW-1003">Cell membrane</keyword>
<dbReference type="Pfam" id="PF06160">
    <property type="entry name" value="EzrA"/>
    <property type="match status" value="1"/>
</dbReference>
<evidence type="ECO:0000256" key="7">
    <source>
        <dbReference type="ARBA" id="ARBA00023306"/>
    </source>
</evidence>
<evidence type="ECO:0000256" key="6">
    <source>
        <dbReference type="ARBA" id="ARBA00023210"/>
    </source>
</evidence>
<dbReference type="HAMAP" id="MF_00728">
    <property type="entry name" value="EzrA"/>
    <property type="match status" value="1"/>
</dbReference>
<keyword evidence="1 8" id="KW-0132">Cell division</keyword>
<evidence type="ECO:0000313" key="10">
    <source>
        <dbReference type="Proteomes" id="UP000239663"/>
    </source>
</evidence>
<comment type="function">
    <text evidence="8">Negative regulator of FtsZ ring formation; modulates the frequency and position of FtsZ ring formation. Inhibits FtsZ ring formation at polar sites. Interacts either with FtsZ or with one of its binding partners to promote depolymerization.</text>
</comment>
<keyword evidence="3 8" id="KW-1133">Transmembrane helix</keyword>
<comment type="caution">
    <text evidence="9">The sequence shown here is derived from an EMBL/GenBank/DDBJ whole genome shotgun (WGS) entry which is preliminary data.</text>
</comment>
<evidence type="ECO:0000256" key="1">
    <source>
        <dbReference type="ARBA" id="ARBA00022618"/>
    </source>
</evidence>
<reference evidence="9 10" key="1">
    <citation type="submission" date="2017-12" db="EMBL/GenBank/DDBJ databases">
        <title>Taxonomic description and draft genome of Pradoshia cofamensis Gen. nov., sp. nov., a thermotolerant bacillale isolated from anterior gut of earthworm Eisenia fetida.</title>
        <authorList>
            <person name="Saha T."/>
            <person name="Chakraborty R."/>
        </authorList>
    </citation>
    <scope>NUCLEOTIDE SEQUENCE [LARGE SCALE GENOMIC DNA]</scope>
    <source>
        <strain evidence="9 10">EAG3</strain>
    </source>
</reference>
<organism evidence="9 10">
    <name type="scientific">Pradoshia eiseniae</name>
    <dbReference type="NCBI Taxonomy" id="2064768"/>
    <lineage>
        <taxon>Bacteria</taxon>
        <taxon>Bacillati</taxon>
        <taxon>Bacillota</taxon>
        <taxon>Bacilli</taxon>
        <taxon>Bacillales</taxon>
        <taxon>Bacillaceae</taxon>
        <taxon>Pradoshia</taxon>
    </lineage>
</organism>
<dbReference type="GO" id="GO:0000917">
    <property type="term" value="P:division septum assembly"/>
    <property type="evidence" value="ECO:0007669"/>
    <property type="project" value="UniProtKB-KW"/>
</dbReference>
<protein>
    <recommendedName>
        <fullName evidence="8">Septation ring formation regulator EzrA</fullName>
    </recommendedName>
</protein>
<dbReference type="GO" id="GO:0005886">
    <property type="term" value="C:plasma membrane"/>
    <property type="evidence" value="ECO:0007669"/>
    <property type="project" value="UniProtKB-SubCell"/>
</dbReference>
<feature type="coiled-coil region" evidence="8">
    <location>
        <begin position="376"/>
        <end position="413"/>
    </location>
</feature>
<dbReference type="Proteomes" id="UP000239663">
    <property type="component" value="Unassembled WGS sequence"/>
</dbReference>
<name>A0A2S7MY02_9BACI</name>
<accession>A0A2S7MY02</accession>
<gene>
    <name evidence="8" type="primary">ezrA</name>
    <name evidence="9" type="ORF">CYL18_13220</name>
</gene>
<dbReference type="RefSeq" id="WP_104849999.1">
    <property type="nucleotide sequence ID" value="NZ_PKOZ01000008.1"/>
</dbReference>
<dbReference type="EMBL" id="PKOZ01000008">
    <property type="protein sequence ID" value="PQD94618.1"/>
    <property type="molecule type" value="Genomic_DNA"/>
</dbReference>
<evidence type="ECO:0000256" key="4">
    <source>
        <dbReference type="ARBA" id="ARBA00023054"/>
    </source>
</evidence>
<keyword evidence="6 8" id="KW-0717">Septation</keyword>
<comment type="subcellular location">
    <subcellularLocation>
        <location evidence="8">Cell membrane</location>
        <topology evidence="8">Single-pass membrane protein</topology>
    </subcellularLocation>
    <text evidence="8">Colocalized with FtsZ to the nascent septal site.</text>
</comment>
<dbReference type="OrthoDB" id="1654473at2"/>
<sequence>MKYVIGGLALIFVAFIVGILVRKKHYKEIDRLADKKVEIMNRPIAEELARVKSLNMTGQTERLFERWRKEWDTIQTDRLAEVESLLFDAEEYTDKYRFKKSVAVQHEIDRILDETEITLAAILHELNDLIGSEEQNKKLVEELLMTYRDSKQHLLAHRHAFGSAAERLEQEFDELALEFQTFNTQTESGDYLEAREQVLSIEAKLIAIKEKMEKIPDLLANCQIHIPGLLHELKTGYTEMCSQGYPLSHIYFETELEKMEQQLAEAKSLLKETKADEASSEIEQLNDTIQSFYDLLEKEVMARQYVISAKNMYQQKLDQSVDRLEQLDAETNVVKQIYQMPEKELVVRTNIEKTLINVKAKWELLKDRLSEEKTAYTVLKEDIVELEGKLDELTKAQKEYEEKLNALRKDELESRETIRKLQMNMIESLRMIQESNMPGMPTSYELMVVQAKESLSDVKDKLDEKPLNMNAVMHYLDIASVAVSRVHEATENLTEQVHLAEKVIQYGNRYRRQYPSVAAALSDAEKKFRNYQYEDALEQAATAIEQVDPGSLKKIQDLLEQDYMAK</sequence>
<dbReference type="GO" id="GO:0000921">
    <property type="term" value="P:septin ring assembly"/>
    <property type="evidence" value="ECO:0007669"/>
    <property type="project" value="InterPro"/>
</dbReference>
<feature type="topological domain" description="Cytoplasmic" evidence="8">
    <location>
        <begin position="22"/>
        <end position="566"/>
    </location>
</feature>
<keyword evidence="5 8" id="KW-0472">Membrane</keyword>
<evidence type="ECO:0000256" key="8">
    <source>
        <dbReference type="HAMAP-Rule" id="MF_00728"/>
    </source>
</evidence>
<keyword evidence="7 8" id="KW-0131">Cell cycle</keyword>
<feature type="topological domain" description="Extracellular" evidence="8">
    <location>
        <begin position="1"/>
        <end position="2"/>
    </location>
</feature>
<evidence type="ECO:0000313" key="9">
    <source>
        <dbReference type="EMBL" id="PQD94618.1"/>
    </source>
</evidence>
<evidence type="ECO:0000256" key="5">
    <source>
        <dbReference type="ARBA" id="ARBA00023136"/>
    </source>
</evidence>
<evidence type="ECO:0000256" key="2">
    <source>
        <dbReference type="ARBA" id="ARBA00022692"/>
    </source>
</evidence>
<evidence type="ECO:0000256" key="3">
    <source>
        <dbReference type="ARBA" id="ARBA00022989"/>
    </source>
</evidence>
<keyword evidence="10" id="KW-1185">Reference proteome</keyword>